<sequence length="119" mass="12708">MPPMLDRTAAGPQRHAGTAPEGAPASTRRPGRVFPRAPAAPARRCRGHGAARDGRGPAAQRPRDDPVTTCHRCGTVVEPLPYRSRTAPGRLWDGSEIRALTSRAHGVRTVPRRAPGGRN</sequence>
<keyword evidence="3" id="KW-1185">Reference proteome</keyword>
<comment type="caution">
    <text evidence="2">The sequence shown here is derived from an EMBL/GenBank/DDBJ whole genome shotgun (WGS) entry which is preliminary data.</text>
</comment>
<dbReference type="AlphaFoldDB" id="A0A919GC40"/>
<dbReference type="Proteomes" id="UP000603708">
    <property type="component" value="Unassembled WGS sequence"/>
</dbReference>
<accession>A0A919GC40</accession>
<evidence type="ECO:0000313" key="3">
    <source>
        <dbReference type="Proteomes" id="UP000603708"/>
    </source>
</evidence>
<evidence type="ECO:0000313" key="2">
    <source>
        <dbReference type="EMBL" id="GHH81286.1"/>
    </source>
</evidence>
<reference evidence="2" key="2">
    <citation type="submission" date="2020-09" db="EMBL/GenBank/DDBJ databases">
        <authorList>
            <person name="Sun Q."/>
            <person name="Ohkuma M."/>
        </authorList>
    </citation>
    <scope>NUCLEOTIDE SEQUENCE</scope>
    <source>
        <strain evidence="2">JCM 5069</strain>
    </source>
</reference>
<proteinExistence type="predicted"/>
<name>A0A919GC40_9ACTN</name>
<evidence type="ECO:0000256" key="1">
    <source>
        <dbReference type="SAM" id="MobiDB-lite"/>
    </source>
</evidence>
<dbReference type="EMBL" id="BNCD01000011">
    <property type="protein sequence ID" value="GHH81286.1"/>
    <property type="molecule type" value="Genomic_DNA"/>
</dbReference>
<organism evidence="2 3">
    <name type="scientific">Streptomyces sulfonofaciens</name>
    <dbReference type="NCBI Taxonomy" id="68272"/>
    <lineage>
        <taxon>Bacteria</taxon>
        <taxon>Bacillati</taxon>
        <taxon>Actinomycetota</taxon>
        <taxon>Actinomycetes</taxon>
        <taxon>Kitasatosporales</taxon>
        <taxon>Streptomycetaceae</taxon>
        <taxon>Streptomyces</taxon>
    </lineage>
</organism>
<feature type="compositionally biased region" description="Low complexity" evidence="1">
    <location>
        <begin position="32"/>
        <end position="42"/>
    </location>
</feature>
<protein>
    <submittedName>
        <fullName evidence="2">Uncharacterized protein</fullName>
    </submittedName>
</protein>
<reference evidence="2" key="1">
    <citation type="journal article" date="2014" name="Int. J. Syst. Evol. Microbiol.">
        <title>Complete genome sequence of Corynebacterium casei LMG S-19264T (=DSM 44701T), isolated from a smear-ripened cheese.</title>
        <authorList>
            <consortium name="US DOE Joint Genome Institute (JGI-PGF)"/>
            <person name="Walter F."/>
            <person name="Albersmeier A."/>
            <person name="Kalinowski J."/>
            <person name="Ruckert C."/>
        </authorList>
    </citation>
    <scope>NUCLEOTIDE SEQUENCE</scope>
    <source>
        <strain evidence="2">JCM 5069</strain>
    </source>
</reference>
<feature type="region of interest" description="Disordered" evidence="1">
    <location>
        <begin position="1"/>
        <end position="69"/>
    </location>
</feature>
<feature type="compositionally biased region" description="Basic and acidic residues" evidence="1">
    <location>
        <begin position="50"/>
        <end position="66"/>
    </location>
</feature>
<gene>
    <name evidence="2" type="ORF">GCM10018793_38280</name>
</gene>